<evidence type="ECO:0000313" key="1">
    <source>
        <dbReference type="EMBL" id="TLC99218.1"/>
    </source>
</evidence>
<keyword evidence="2" id="KW-1185">Reference proteome</keyword>
<dbReference type="InterPro" id="IPR035895">
    <property type="entry name" value="HPr-like_sf"/>
</dbReference>
<organism evidence="1 2">
    <name type="scientific">Robinsoniella peoriensis</name>
    <dbReference type="NCBI Taxonomy" id="180332"/>
    <lineage>
        <taxon>Bacteria</taxon>
        <taxon>Bacillati</taxon>
        <taxon>Bacillota</taxon>
        <taxon>Clostridia</taxon>
        <taxon>Lachnospirales</taxon>
        <taxon>Lachnospiraceae</taxon>
        <taxon>Robinsoniella</taxon>
    </lineage>
</organism>
<dbReference type="EMBL" id="QGQD01000074">
    <property type="protein sequence ID" value="TLC99218.1"/>
    <property type="molecule type" value="Genomic_DNA"/>
</dbReference>
<dbReference type="RefSeq" id="WP_027296406.1">
    <property type="nucleotide sequence ID" value="NZ_CABMJZ010000098.1"/>
</dbReference>
<dbReference type="Proteomes" id="UP000306509">
    <property type="component" value="Unassembled WGS sequence"/>
</dbReference>
<comment type="caution">
    <text evidence="1">The sequence shown here is derived from an EMBL/GenBank/DDBJ whole genome shotgun (WGS) entry which is preliminary data.</text>
</comment>
<dbReference type="Gene3D" id="3.30.1340.10">
    <property type="entry name" value="HPr-like"/>
    <property type="match status" value="1"/>
</dbReference>
<protein>
    <recommendedName>
        <fullName evidence="3">PTS HPr component phosphorylation site</fullName>
    </recommendedName>
</protein>
<dbReference type="OrthoDB" id="1911397at2"/>
<reference evidence="1 2" key="1">
    <citation type="journal article" date="2019" name="Anaerobe">
        <title>Detection of Robinsoniella peoriensis in multiple bone samples of a trauma patient.</title>
        <authorList>
            <person name="Schrottner P."/>
            <person name="Hartwich K."/>
            <person name="Bunk B."/>
            <person name="Schober I."/>
            <person name="Helbig S."/>
            <person name="Rudolph W.W."/>
            <person name="Gunzer F."/>
        </authorList>
    </citation>
    <scope>NUCLEOTIDE SEQUENCE [LARGE SCALE GENOMIC DNA]</scope>
    <source>
        <strain evidence="1 2">DSM 106044</strain>
    </source>
</reference>
<name>A0A4U8Q4A3_9FIRM</name>
<sequence length="76" mass="8448">MKEIKVSFDNPDEVLEFVNQIANYPYDMDMKKGHIVIDAKSILGVLGLAVGNVVDLQIHGEPCEKLTGALEKYRVS</sequence>
<dbReference type="AlphaFoldDB" id="A0A4U8Q4A3"/>
<evidence type="ECO:0000313" key="2">
    <source>
        <dbReference type="Proteomes" id="UP000306509"/>
    </source>
</evidence>
<dbReference type="SUPFAM" id="SSF55594">
    <property type="entry name" value="HPr-like"/>
    <property type="match status" value="1"/>
</dbReference>
<accession>A0A4U8Q4A3</accession>
<gene>
    <name evidence="1" type="ORF">DSM106044_03996</name>
</gene>
<evidence type="ECO:0008006" key="3">
    <source>
        <dbReference type="Google" id="ProtNLM"/>
    </source>
</evidence>
<dbReference type="STRING" id="180332.GCA_000797495_01835"/>
<proteinExistence type="predicted"/>